<accession>D4F607</accession>
<dbReference type="CDD" id="cd06529">
    <property type="entry name" value="S24_LexA-like"/>
    <property type="match status" value="1"/>
</dbReference>
<reference evidence="2 3" key="1">
    <citation type="submission" date="2010-02" db="EMBL/GenBank/DDBJ databases">
        <authorList>
            <person name="Weinstock G."/>
            <person name="Sodergren E."/>
            <person name="Clifton S."/>
            <person name="Fulton L."/>
            <person name="Fulton B."/>
            <person name="Courtney L."/>
            <person name="Fronick C."/>
            <person name="Harrison M."/>
            <person name="Strong C."/>
            <person name="Farmer C."/>
            <person name="Delahaunty K."/>
            <person name="Markovic C."/>
            <person name="Hall O."/>
            <person name="Minx P."/>
            <person name="Tomlinson C."/>
            <person name="Mitreva M."/>
            <person name="Nelson J."/>
            <person name="Hou S."/>
            <person name="Wollam A."/>
            <person name="Pepin K.H."/>
            <person name="Johnson M."/>
            <person name="Bhonagiri V."/>
            <person name="Zhang X."/>
            <person name="Suruliraj S."/>
            <person name="Warren W."/>
            <person name="Chinwalla A."/>
            <person name="Mardis E.R."/>
            <person name="Wilson R.K."/>
        </authorList>
    </citation>
    <scope>NUCLEOTIDE SEQUENCE [LARGE SCALE GENOMIC DNA]</scope>
    <source>
        <strain evidence="2 3">ATCC 23685</strain>
    </source>
</reference>
<comment type="caution">
    <text evidence="2">The sequence shown here is derived from an EMBL/GenBank/DDBJ whole genome shotgun (WGS) entry which is preliminary data.</text>
</comment>
<dbReference type="InterPro" id="IPR039418">
    <property type="entry name" value="LexA-like"/>
</dbReference>
<evidence type="ECO:0000313" key="3">
    <source>
        <dbReference type="Proteomes" id="UP000003692"/>
    </source>
</evidence>
<feature type="domain" description="Peptidase S24/S26A/S26B/S26C" evidence="1">
    <location>
        <begin position="9"/>
        <end position="131"/>
    </location>
</feature>
<evidence type="ECO:0000259" key="1">
    <source>
        <dbReference type="Pfam" id="PF00717"/>
    </source>
</evidence>
<protein>
    <submittedName>
        <fullName evidence="2">Peptidase S24-like protein</fullName>
    </submittedName>
</protein>
<dbReference type="InterPro" id="IPR036286">
    <property type="entry name" value="LexA/Signal_pep-like_sf"/>
</dbReference>
<dbReference type="InterPro" id="IPR015927">
    <property type="entry name" value="Peptidase_S24_S26A/B/C"/>
</dbReference>
<dbReference type="InterPro" id="IPR050077">
    <property type="entry name" value="LexA_repressor"/>
</dbReference>
<dbReference type="PANTHER" id="PTHR33516">
    <property type="entry name" value="LEXA REPRESSOR"/>
    <property type="match status" value="1"/>
</dbReference>
<dbReference type="Pfam" id="PF00717">
    <property type="entry name" value="Peptidase_S24"/>
    <property type="match status" value="1"/>
</dbReference>
<dbReference type="Proteomes" id="UP000003692">
    <property type="component" value="Unassembled WGS sequence"/>
</dbReference>
<dbReference type="SUPFAM" id="SSF51306">
    <property type="entry name" value="LexA/Signal peptidase"/>
    <property type="match status" value="1"/>
</dbReference>
<name>D4F607_EDWTA</name>
<gene>
    <name evidence="2" type="ORF">EDWATA_02187</name>
</gene>
<dbReference type="HOGENOM" id="CLU_066192_41_0_6"/>
<feature type="non-terminal residue" evidence="2">
    <location>
        <position position="1"/>
    </location>
</feature>
<dbReference type="PANTHER" id="PTHR33516:SF2">
    <property type="entry name" value="LEXA REPRESSOR-RELATED"/>
    <property type="match status" value="1"/>
</dbReference>
<proteinExistence type="predicted"/>
<dbReference type="Gene3D" id="2.10.109.10">
    <property type="entry name" value="Umud Fragment, subunit A"/>
    <property type="match status" value="1"/>
</dbReference>
<dbReference type="RefSeq" id="WP_005286435.1">
    <property type="nucleotide sequence ID" value="NZ_GG739633.1"/>
</dbReference>
<evidence type="ECO:0000313" key="2">
    <source>
        <dbReference type="EMBL" id="EFE22793.1"/>
    </source>
</evidence>
<organism evidence="2 3">
    <name type="scientific">Edwardsiella tarda ATCC 23685</name>
    <dbReference type="NCBI Taxonomy" id="500638"/>
    <lineage>
        <taxon>Bacteria</taxon>
        <taxon>Pseudomonadati</taxon>
        <taxon>Pseudomonadota</taxon>
        <taxon>Gammaproteobacteria</taxon>
        <taxon>Enterobacterales</taxon>
        <taxon>Hafniaceae</taxon>
        <taxon>Edwardsiella</taxon>
    </lineage>
</organism>
<dbReference type="EMBL" id="ADGK01000179">
    <property type="protein sequence ID" value="EFE22793.1"/>
    <property type="molecule type" value="Genomic_DNA"/>
</dbReference>
<dbReference type="AlphaFoldDB" id="D4F607"/>
<sequence length="141" mass="15801">KVVPEYTYPLLSKVQAGQFTTEDNAYTLHDAKRRIKTIKRASDKAFWLIVEGASMTAPTGTSPSFPEGMLILVDPAQNVEINDFCIAVMNGNEFTFKRLIRDGGINYLQPLNPQFPLLNCANGCQIIGKVVMSQWPEEMFK</sequence>